<evidence type="ECO:0000313" key="3">
    <source>
        <dbReference type="Proteomes" id="UP000253083"/>
    </source>
</evidence>
<feature type="transmembrane region" description="Helical" evidence="1">
    <location>
        <begin position="120"/>
        <end position="139"/>
    </location>
</feature>
<dbReference type="AlphaFoldDB" id="A0A395JJX5"/>
<dbReference type="OrthoDB" id="9791120at2"/>
<gene>
    <name evidence="2" type="ORF">DFR28_10424</name>
</gene>
<evidence type="ECO:0000256" key="1">
    <source>
        <dbReference type="SAM" id="Phobius"/>
    </source>
</evidence>
<protein>
    <recommendedName>
        <fullName evidence="4">DoxX-like protein</fullName>
    </recommendedName>
</protein>
<keyword evidence="1" id="KW-0812">Transmembrane</keyword>
<keyword evidence="1" id="KW-1133">Transmembrane helix</keyword>
<comment type="caution">
    <text evidence="2">The sequence shown here is derived from an EMBL/GenBank/DDBJ whole genome shotgun (WGS) entry which is preliminary data.</text>
</comment>
<name>A0A395JJX5_9GAMM</name>
<dbReference type="RefSeq" id="WP_113954969.1">
    <property type="nucleotide sequence ID" value="NZ_QNRT01000004.1"/>
</dbReference>
<keyword evidence="3" id="KW-1185">Reference proteome</keyword>
<feature type="transmembrane region" description="Helical" evidence="1">
    <location>
        <begin position="59"/>
        <end position="76"/>
    </location>
</feature>
<reference evidence="2 3" key="1">
    <citation type="submission" date="2018-06" db="EMBL/GenBank/DDBJ databases">
        <title>Genomic Encyclopedia of Type Strains, Phase IV (KMG-IV): sequencing the most valuable type-strain genomes for metagenomic binning, comparative biology and taxonomic classification.</title>
        <authorList>
            <person name="Goeker M."/>
        </authorList>
    </citation>
    <scope>NUCLEOTIDE SEQUENCE [LARGE SCALE GENOMIC DNA]</scope>
    <source>
        <strain evidence="2 3">DSM 24032</strain>
    </source>
</reference>
<feature type="transmembrane region" description="Helical" evidence="1">
    <location>
        <begin position="83"/>
        <end position="100"/>
    </location>
</feature>
<evidence type="ECO:0008006" key="4">
    <source>
        <dbReference type="Google" id="ProtNLM"/>
    </source>
</evidence>
<feature type="transmembrane region" description="Helical" evidence="1">
    <location>
        <begin position="6"/>
        <end position="28"/>
    </location>
</feature>
<accession>A0A395JJX5</accession>
<dbReference type="Proteomes" id="UP000253083">
    <property type="component" value="Unassembled WGS sequence"/>
</dbReference>
<organism evidence="2 3">
    <name type="scientific">Arenicella xantha</name>
    <dbReference type="NCBI Taxonomy" id="644221"/>
    <lineage>
        <taxon>Bacteria</taxon>
        <taxon>Pseudomonadati</taxon>
        <taxon>Pseudomonadota</taxon>
        <taxon>Gammaproteobacteria</taxon>
        <taxon>Arenicellales</taxon>
        <taxon>Arenicellaceae</taxon>
        <taxon>Arenicella</taxon>
    </lineage>
</organism>
<evidence type="ECO:0000313" key="2">
    <source>
        <dbReference type="EMBL" id="RBP49098.1"/>
    </source>
</evidence>
<sequence>MTAKQGFIYLLIAFVVFVFVQSLFFKFSGSPETEIIFSTIANWMSSIGLGAIAPTFEKYGAYIVGTVELIASALLLHPKTRRLGALTGLGVISGAIFFHLGTPLGVDRVINQAGDTDGGVLFYMACGVWLSCVLILALSKRPNKA</sequence>
<proteinExistence type="predicted"/>
<dbReference type="InParanoid" id="A0A395JJX5"/>
<keyword evidence="1" id="KW-0472">Membrane</keyword>
<dbReference type="EMBL" id="QNRT01000004">
    <property type="protein sequence ID" value="RBP49098.1"/>
    <property type="molecule type" value="Genomic_DNA"/>
</dbReference>